<keyword evidence="2" id="KW-1185">Reference proteome</keyword>
<dbReference type="Proteomes" id="UP001054945">
    <property type="component" value="Unassembled WGS sequence"/>
</dbReference>
<evidence type="ECO:0000313" key="1">
    <source>
        <dbReference type="EMBL" id="GIY73842.1"/>
    </source>
</evidence>
<reference evidence="1 2" key="1">
    <citation type="submission" date="2021-06" db="EMBL/GenBank/DDBJ databases">
        <title>Caerostris extrusa draft genome.</title>
        <authorList>
            <person name="Kono N."/>
            <person name="Arakawa K."/>
        </authorList>
    </citation>
    <scope>NUCLEOTIDE SEQUENCE [LARGE SCALE GENOMIC DNA]</scope>
</reference>
<protein>
    <submittedName>
        <fullName evidence="1">Uncharacterized protein</fullName>
    </submittedName>
</protein>
<dbReference type="EMBL" id="BPLR01015132">
    <property type="protein sequence ID" value="GIY73842.1"/>
    <property type="molecule type" value="Genomic_DNA"/>
</dbReference>
<comment type="caution">
    <text evidence="1">The sequence shown here is derived from an EMBL/GenBank/DDBJ whole genome shotgun (WGS) entry which is preliminary data.</text>
</comment>
<dbReference type="AlphaFoldDB" id="A0AAV4VUA9"/>
<gene>
    <name evidence="1" type="ORF">CEXT_270751</name>
</gene>
<accession>A0AAV4VUA9</accession>
<evidence type="ECO:0000313" key="2">
    <source>
        <dbReference type="Proteomes" id="UP001054945"/>
    </source>
</evidence>
<proteinExistence type="predicted"/>
<name>A0AAV4VUA9_CAEEX</name>
<sequence length="101" mass="11645">MFNTTTLTRHEQQKAHFCHRKQVAVERRKAAEKENSMNYNTGFLTFSEESTWKARKSSHICVCALIIDKWEVIALEIMGVCRSRSEKNGTGLRKLKSSLGR</sequence>
<organism evidence="1 2">
    <name type="scientific">Caerostris extrusa</name>
    <name type="common">Bark spider</name>
    <name type="synonym">Caerostris bankana</name>
    <dbReference type="NCBI Taxonomy" id="172846"/>
    <lineage>
        <taxon>Eukaryota</taxon>
        <taxon>Metazoa</taxon>
        <taxon>Ecdysozoa</taxon>
        <taxon>Arthropoda</taxon>
        <taxon>Chelicerata</taxon>
        <taxon>Arachnida</taxon>
        <taxon>Araneae</taxon>
        <taxon>Araneomorphae</taxon>
        <taxon>Entelegynae</taxon>
        <taxon>Araneoidea</taxon>
        <taxon>Araneidae</taxon>
        <taxon>Caerostris</taxon>
    </lineage>
</organism>